<dbReference type="RefSeq" id="WP_194112586.1">
    <property type="nucleotide sequence ID" value="NZ_JADFFL010000006.1"/>
</dbReference>
<name>A0A929PXN2_9SPHI</name>
<dbReference type="AlphaFoldDB" id="A0A929PXN2"/>
<dbReference type="InterPro" id="IPR013078">
    <property type="entry name" value="His_Pase_superF_clade-1"/>
</dbReference>
<dbReference type="InterPro" id="IPR029033">
    <property type="entry name" value="His_PPase_superfam"/>
</dbReference>
<accession>A0A929PXN2</accession>
<protein>
    <submittedName>
        <fullName evidence="1">Histidine phosphatase family protein</fullName>
    </submittedName>
</protein>
<reference evidence="1" key="1">
    <citation type="submission" date="2020-10" db="EMBL/GenBank/DDBJ databases">
        <title>Mucilaginibacter mali sp. nov., isolated from rhizosphere soil of apple orchard.</title>
        <authorList>
            <person name="Lee J.-S."/>
            <person name="Kim H.S."/>
            <person name="Kim J.-S."/>
        </authorList>
    </citation>
    <scope>NUCLEOTIDE SEQUENCE</scope>
    <source>
        <strain evidence="1">KCTC 22746</strain>
    </source>
</reference>
<keyword evidence="2" id="KW-1185">Reference proteome</keyword>
<dbReference type="SUPFAM" id="SSF53254">
    <property type="entry name" value="Phosphoglycerate mutase-like"/>
    <property type="match status" value="1"/>
</dbReference>
<comment type="caution">
    <text evidence="1">The sequence shown here is derived from an EMBL/GenBank/DDBJ whole genome shotgun (WGS) entry which is preliminary data.</text>
</comment>
<dbReference type="EMBL" id="JADFFL010000006">
    <property type="protein sequence ID" value="MBE9663351.1"/>
    <property type="molecule type" value="Genomic_DNA"/>
</dbReference>
<dbReference type="CDD" id="cd07067">
    <property type="entry name" value="HP_PGM_like"/>
    <property type="match status" value="1"/>
</dbReference>
<gene>
    <name evidence="1" type="ORF">IRJ16_15795</name>
</gene>
<sequence length="198" mass="21830">MIILRLKNVLFSALLIGLICIGLNASAQKTTIFIVRHAEKAAAMASDPDLTAVGALRATELLKALKKERVTVIYTTDTKRTRQTIKPVADRFVIAPEVYDPSNLKALADKVLLNNKGKNVLIVGHSNTILPTLAAFGSEQPFSAMTDDDYDMLFKLVIKDGKTELTISRYGAEHHTTQIPDAFSGFTTERMIRPPSRF</sequence>
<dbReference type="Proteomes" id="UP000622475">
    <property type="component" value="Unassembled WGS sequence"/>
</dbReference>
<evidence type="ECO:0000313" key="2">
    <source>
        <dbReference type="Proteomes" id="UP000622475"/>
    </source>
</evidence>
<proteinExistence type="predicted"/>
<evidence type="ECO:0000313" key="1">
    <source>
        <dbReference type="EMBL" id="MBE9663351.1"/>
    </source>
</evidence>
<organism evidence="1 2">
    <name type="scientific">Mucilaginibacter myungsuensis</name>
    <dbReference type="NCBI Taxonomy" id="649104"/>
    <lineage>
        <taxon>Bacteria</taxon>
        <taxon>Pseudomonadati</taxon>
        <taxon>Bacteroidota</taxon>
        <taxon>Sphingobacteriia</taxon>
        <taxon>Sphingobacteriales</taxon>
        <taxon>Sphingobacteriaceae</taxon>
        <taxon>Mucilaginibacter</taxon>
    </lineage>
</organism>
<dbReference type="Pfam" id="PF00300">
    <property type="entry name" value="His_Phos_1"/>
    <property type="match status" value="1"/>
</dbReference>
<dbReference type="Gene3D" id="3.40.50.1240">
    <property type="entry name" value="Phosphoglycerate mutase-like"/>
    <property type="match status" value="1"/>
</dbReference>